<comment type="caution">
    <text evidence="2">The sequence shown here is derived from an EMBL/GenBank/DDBJ whole genome shotgun (WGS) entry which is preliminary data.</text>
</comment>
<dbReference type="EMBL" id="JBGBPQ010000011">
    <property type="protein sequence ID" value="KAL1515583.1"/>
    <property type="molecule type" value="Genomic_DNA"/>
</dbReference>
<dbReference type="GO" id="GO:0000136">
    <property type="term" value="C:mannan polymerase complex"/>
    <property type="evidence" value="ECO:0007669"/>
    <property type="project" value="TreeGrafter"/>
</dbReference>
<dbReference type="InterPro" id="IPR039367">
    <property type="entry name" value="Och1-like"/>
</dbReference>
<dbReference type="Gene3D" id="3.90.550.20">
    <property type="match status" value="1"/>
</dbReference>
<accession>A0AB34JAF3</accession>
<reference evidence="2 3" key="1">
    <citation type="journal article" date="2024" name="Science">
        <title>Giant polyketide synthase enzymes in the biosynthesis of giant marine polyether toxins.</title>
        <authorList>
            <person name="Fallon T.R."/>
            <person name="Shende V.V."/>
            <person name="Wierzbicki I.H."/>
            <person name="Pendleton A.L."/>
            <person name="Watervoot N.F."/>
            <person name="Auber R.P."/>
            <person name="Gonzalez D.J."/>
            <person name="Wisecaver J.H."/>
            <person name="Moore B.S."/>
        </authorList>
    </citation>
    <scope>NUCLEOTIDE SEQUENCE [LARGE SCALE GENOMIC DNA]</scope>
    <source>
        <strain evidence="2 3">12B1</strain>
    </source>
</reference>
<dbReference type="PANTHER" id="PTHR31834:SF1">
    <property type="entry name" value="INITIATION-SPECIFIC ALPHA-1,6-MANNOSYLTRANSFERASE"/>
    <property type="match status" value="1"/>
</dbReference>
<keyword evidence="3" id="KW-1185">Reference proteome</keyword>
<gene>
    <name evidence="2" type="ORF">AB1Y20_002203</name>
</gene>
<evidence type="ECO:0000313" key="2">
    <source>
        <dbReference type="EMBL" id="KAL1515583.1"/>
    </source>
</evidence>
<feature type="transmembrane region" description="Helical" evidence="1">
    <location>
        <begin position="281"/>
        <end position="301"/>
    </location>
</feature>
<dbReference type="GO" id="GO:0006487">
    <property type="term" value="P:protein N-linked glycosylation"/>
    <property type="evidence" value="ECO:0007669"/>
    <property type="project" value="TreeGrafter"/>
</dbReference>
<dbReference type="InterPro" id="IPR007577">
    <property type="entry name" value="GlycoTrfase_DXD_sugar-bd_CS"/>
</dbReference>
<proteinExistence type="predicted"/>
<keyword evidence="1" id="KW-0812">Transmembrane</keyword>
<keyword evidence="1" id="KW-1133">Transmembrane helix</keyword>
<dbReference type="Proteomes" id="UP001515480">
    <property type="component" value="Unassembled WGS sequence"/>
</dbReference>
<evidence type="ECO:0000313" key="3">
    <source>
        <dbReference type="Proteomes" id="UP001515480"/>
    </source>
</evidence>
<dbReference type="Pfam" id="PF04488">
    <property type="entry name" value="Gly_transf_sug"/>
    <property type="match status" value="1"/>
</dbReference>
<keyword evidence="1" id="KW-0472">Membrane</keyword>
<protein>
    <submittedName>
        <fullName evidence="2">Uncharacterized protein</fullName>
    </submittedName>
</protein>
<evidence type="ECO:0000256" key="1">
    <source>
        <dbReference type="SAM" id="Phobius"/>
    </source>
</evidence>
<sequence>MLGSILDEVTMMVDKLMVIPPVIWKTGPVEEASLLPHTRAYLRTLAQLNPGYSVHYFSDRAARHFLDENFAHAPQILRAYDALIPGAFRADLFRYCLLWLRGGVYGDLKQRYLVPLDAIVDRRKDELVTVRDEEHGGVQGIQVSFIAAAPGLPVFWTAICRVVQNVERREYGASFLAVTGPALFLQALDCHPEQQYKQDLRQSGPHVIVLDVLTEGRSRPSKAVIHTKSLVETSIDSGSYAILWKEHAIFRTSSELLEETCQNAAGFKITMGPWIERRHTYELIGVASFVVVATLVLHRLVAT</sequence>
<dbReference type="SUPFAM" id="SSF53448">
    <property type="entry name" value="Nucleotide-diphospho-sugar transferases"/>
    <property type="match status" value="1"/>
</dbReference>
<dbReference type="PANTHER" id="PTHR31834">
    <property type="entry name" value="INITIATION-SPECIFIC ALPHA-1,6-MANNOSYLTRANSFERASE"/>
    <property type="match status" value="1"/>
</dbReference>
<dbReference type="AlphaFoldDB" id="A0AB34JAF3"/>
<organism evidence="2 3">
    <name type="scientific">Prymnesium parvum</name>
    <name type="common">Toxic golden alga</name>
    <dbReference type="NCBI Taxonomy" id="97485"/>
    <lineage>
        <taxon>Eukaryota</taxon>
        <taxon>Haptista</taxon>
        <taxon>Haptophyta</taxon>
        <taxon>Prymnesiophyceae</taxon>
        <taxon>Prymnesiales</taxon>
        <taxon>Prymnesiaceae</taxon>
        <taxon>Prymnesium</taxon>
    </lineage>
</organism>
<dbReference type="InterPro" id="IPR029044">
    <property type="entry name" value="Nucleotide-diphossugar_trans"/>
</dbReference>
<dbReference type="GO" id="GO:0000009">
    <property type="term" value="F:alpha-1,6-mannosyltransferase activity"/>
    <property type="evidence" value="ECO:0007669"/>
    <property type="project" value="InterPro"/>
</dbReference>
<name>A0AB34JAF3_PRYPA</name>